<proteinExistence type="inferred from homology"/>
<dbReference type="Pfam" id="PF01925">
    <property type="entry name" value="TauE"/>
    <property type="match status" value="1"/>
</dbReference>
<evidence type="ECO:0000256" key="3">
    <source>
        <dbReference type="ARBA" id="ARBA00022989"/>
    </source>
</evidence>
<evidence type="ECO:0000256" key="4">
    <source>
        <dbReference type="ARBA" id="ARBA00023136"/>
    </source>
</evidence>
<reference evidence="6 7" key="1">
    <citation type="submission" date="2016-10" db="EMBL/GenBank/DDBJ databases">
        <authorList>
            <person name="de Groot N.N."/>
        </authorList>
    </citation>
    <scope>NUCLEOTIDE SEQUENCE [LARGE SCALE GENOMIC DNA]</scope>
    <source>
        <strain evidence="6 7">Nl13</strain>
    </source>
</reference>
<dbReference type="InterPro" id="IPR002781">
    <property type="entry name" value="TM_pro_TauE-like"/>
</dbReference>
<dbReference type="GO" id="GO:0005886">
    <property type="term" value="C:plasma membrane"/>
    <property type="evidence" value="ECO:0007669"/>
    <property type="project" value="UniProtKB-SubCell"/>
</dbReference>
<gene>
    <name evidence="6" type="ORF">SAMN05216403_12144</name>
</gene>
<dbReference type="AlphaFoldDB" id="A0A1H5WN15"/>
<keyword evidence="4 5" id="KW-0472">Membrane</keyword>
<feature type="transmembrane region" description="Helical" evidence="5">
    <location>
        <begin position="71"/>
        <end position="96"/>
    </location>
</feature>
<feature type="transmembrane region" description="Helical" evidence="5">
    <location>
        <begin position="41"/>
        <end position="59"/>
    </location>
</feature>
<evidence type="ECO:0000256" key="1">
    <source>
        <dbReference type="ARBA" id="ARBA00004141"/>
    </source>
</evidence>
<comment type="similarity">
    <text evidence="5">Belongs to the 4-toluene sulfonate uptake permease (TSUP) (TC 2.A.102) family.</text>
</comment>
<dbReference type="EMBL" id="FNVK01000021">
    <property type="protein sequence ID" value="SEG00720.1"/>
    <property type="molecule type" value="Genomic_DNA"/>
</dbReference>
<organism evidence="6 7">
    <name type="scientific">Nitrosospira multiformis (strain ATCC 25196 / NCIMB 11849 / C 71)</name>
    <dbReference type="NCBI Taxonomy" id="323848"/>
    <lineage>
        <taxon>Bacteria</taxon>
        <taxon>Pseudomonadati</taxon>
        <taxon>Pseudomonadota</taxon>
        <taxon>Betaproteobacteria</taxon>
        <taxon>Nitrosomonadales</taxon>
        <taxon>Nitrosomonadaceae</taxon>
        <taxon>Nitrosospira</taxon>
    </lineage>
</organism>
<name>A0A1H5WN15_NITMU</name>
<keyword evidence="3 5" id="KW-1133">Transmembrane helix</keyword>
<keyword evidence="5" id="KW-1003">Cell membrane</keyword>
<protein>
    <recommendedName>
        <fullName evidence="5">Probable membrane transporter protein</fullName>
    </recommendedName>
</protein>
<evidence type="ECO:0000256" key="2">
    <source>
        <dbReference type="ARBA" id="ARBA00022692"/>
    </source>
</evidence>
<evidence type="ECO:0000256" key="5">
    <source>
        <dbReference type="RuleBase" id="RU363041"/>
    </source>
</evidence>
<accession>A0A1H5WN15</accession>
<comment type="subcellular location">
    <subcellularLocation>
        <location evidence="5">Cell membrane</location>
        <topology evidence="5">Multi-pass membrane protein</topology>
    </subcellularLocation>
    <subcellularLocation>
        <location evidence="1">Membrane</location>
        <topology evidence="1">Multi-pass membrane protein</topology>
    </subcellularLocation>
</comment>
<keyword evidence="2 5" id="KW-0812">Transmembrane</keyword>
<sequence>MLYLYLFLAAFLAFSLSAFCGGGAGLLLIPILGYSLPVNQVPAALTLGAVTSSFSRIWIFFKAIRWDMAKLFLPTAMVGVILGVKMLGSGPINFMIHE</sequence>
<evidence type="ECO:0000313" key="7">
    <source>
        <dbReference type="Proteomes" id="UP000236751"/>
    </source>
</evidence>
<dbReference type="Proteomes" id="UP000236751">
    <property type="component" value="Unassembled WGS sequence"/>
</dbReference>
<evidence type="ECO:0000313" key="6">
    <source>
        <dbReference type="EMBL" id="SEG00720.1"/>
    </source>
</evidence>
<dbReference type="RefSeq" id="WP_080557683.1">
    <property type="nucleotide sequence ID" value="NC_007614.1"/>
</dbReference>